<comment type="caution">
    <text evidence="1">The sequence shown here is derived from an EMBL/GenBank/DDBJ whole genome shotgun (WGS) entry which is preliminary data.</text>
</comment>
<name>X0T190_9ZZZZ</name>
<dbReference type="AlphaFoldDB" id="X0T190"/>
<evidence type="ECO:0000313" key="1">
    <source>
        <dbReference type="EMBL" id="GAF86989.1"/>
    </source>
</evidence>
<organism evidence="1">
    <name type="scientific">marine sediment metagenome</name>
    <dbReference type="NCBI Taxonomy" id="412755"/>
    <lineage>
        <taxon>unclassified sequences</taxon>
        <taxon>metagenomes</taxon>
        <taxon>ecological metagenomes</taxon>
    </lineage>
</organism>
<sequence length="137" mass="15023">GINIEIIIREYINGVGGVQQNFTCLLNTIYYLRIKRDEGVGANGTLYCDIYISDADRTNVENAVANMSIALTAKIDFRYIYAVQSRDLSDVDAITFWTEKLNLQEGWTGKINGVTNPAKINGVAVADIAKVNGVISS</sequence>
<gene>
    <name evidence="1" type="ORF">S01H1_30908</name>
</gene>
<dbReference type="EMBL" id="BARS01019048">
    <property type="protein sequence ID" value="GAF86989.1"/>
    <property type="molecule type" value="Genomic_DNA"/>
</dbReference>
<reference evidence="1" key="1">
    <citation type="journal article" date="2014" name="Front. Microbiol.">
        <title>High frequency of phylogenetically diverse reductive dehalogenase-homologous genes in deep subseafloor sedimentary metagenomes.</title>
        <authorList>
            <person name="Kawai M."/>
            <person name="Futagami T."/>
            <person name="Toyoda A."/>
            <person name="Takaki Y."/>
            <person name="Nishi S."/>
            <person name="Hori S."/>
            <person name="Arai W."/>
            <person name="Tsubouchi T."/>
            <person name="Morono Y."/>
            <person name="Uchiyama I."/>
            <person name="Ito T."/>
            <person name="Fujiyama A."/>
            <person name="Inagaki F."/>
            <person name="Takami H."/>
        </authorList>
    </citation>
    <scope>NUCLEOTIDE SEQUENCE</scope>
    <source>
        <strain evidence="1">Expedition CK06-06</strain>
    </source>
</reference>
<accession>X0T190</accession>
<protein>
    <submittedName>
        <fullName evidence="1">Uncharacterized protein</fullName>
    </submittedName>
</protein>
<feature type="non-terminal residue" evidence="1">
    <location>
        <position position="1"/>
    </location>
</feature>
<proteinExistence type="predicted"/>